<evidence type="ECO:0000313" key="7">
    <source>
        <dbReference type="EMBL" id="CAG9769725.1"/>
    </source>
</evidence>
<dbReference type="InterPro" id="IPR001005">
    <property type="entry name" value="SANT/Myb"/>
</dbReference>
<dbReference type="InterPro" id="IPR028002">
    <property type="entry name" value="Myb_DNA-bind_5"/>
</dbReference>
<comment type="subunit">
    <text evidence="1">Self-associates forming complexes of several hundred monomers.</text>
</comment>
<keyword evidence="8" id="KW-1185">Reference proteome</keyword>
<dbReference type="SMART" id="SM00717">
    <property type="entry name" value="SANT"/>
    <property type="match status" value="1"/>
</dbReference>
<protein>
    <recommendedName>
        <fullName evidence="2">Regulatory protein zeste</fullName>
    </recommendedName>
</protein>
<feature type="domain" description="Myb-like" evidence="6">
    <location>
        <begin position="11"/>
        <end position="81"/>
    </location>
</feature>
<keyword evidence="4" id="KW-0804">Transcription</keyword>
<evidence type="ECO:0000259" key="6">
    <source>
        <dbReference type="SMART" id="SM00717"/>
    </source>
</evidence>
<evidence type="ECO:0000313" key="8">
    <source>
        <dbReference type="Proteomes" id="UP001152799"/>
    </source>
</evidence>
<organism evidence="7 8">
    <name type="scientific">Ceutorhynchus assimilis</name>
    <name type="common">cabbage seed weevil</name>
    <dbReference type="NCBI Taxonomy" id="467358"/>
    <lineage>
        <taxon>Eukaryota</taxon>
        <taxon>Metazoa</taxon>
        <taxon>Ecdysozoa</taxon>
        <taxon>Arthropoda</taxon>
        <taxon>Hexapoda</taxon>
        <taxon>Insecta</taxon>
        <taxon>Pterygota</taxon>
        <taxon>Neoptera</taxon>
        <taxon>Endopterygota</taxon>
        <taxon>Coleoptera</taxon>
        <taxon>Polyphaga</taxon>
        <taxon>Cucujiformia</taxon>
        <taxon>Curculionidae</taxon>
        <taxon>Ceutorhynchinae</taxon>
        <taxon>Ceutorhynchus</taxon>
    </lineage>
</organism>
<proteinExistence type="predicted"/>
<dbReference type="PANTHER" id="PTHR21411">
    <property type="entry name" value="APONTIC"/>
    <property type="match status" value="1"/>
</dbReference>
<sequence length="310" mass="35514">MMEMETSKRKRTENFSKSEEKLLIESVKKFTNIIECKKTDAVSNKEKNAAWKKVANCFNSNSQNYRAAEQLKTKYLNLKKQCKKNFAEEKKIKMGTGGGPFSTPKTSTVDEDIREILGSQVTGRRSNFDNDLDENALENVLDQGIQSEGITLEINILVREIAPKSGILKELVDNTGYEELEEHEGSENTDFFVCDDNANSFHVVDTPISQRRSSQSVKTQNNYDTESQWKVLKKPVSKVLKPNLENNTTSHEKLLLRPLQSQKTEAEEKSKKPIVRYEVQSADTVYIADIIMRHETFRRKKINVISNEDH</sequence>
<evidence type="ECO:0000256" key="2">
    <source>
        <dbReference type="ARBA" id="ARBA00016807"/>
    </source>
</evidence>
<name>A0A9N9MSK3_9CUCU</name>
<evidence type="ECO:0000256" key="1">
    <source>
        <dbReference type="ARBA" id="ARBA00011764"/>
    </source>
</evidence>
<dbReference type="Pfam" id="PF13873">
    <property type="entry name" value="Myb_DNA-bind_5"/>
    <property type="match status" value="1"/>
</dbReference>
<evidence type="ECO:0000256" key="4">
    <source>
        <dbReference type="ARBA" id="ARBA00023163"/>
    </source>
</evidence>
<comment type="function">
    <text evidence="5">Involved in transvection phenomena (= synapsis-dependent gene expression), where the synaptic pairing of chromosomes carrying genes with which zeste interacts influences the expression of these genes. Zeste binds to DNA and stimulates transcription from a nearby promoter.</text>
</comment>
<keyword evidence="3" id="KW-0805">Transcription regulation</keyword>
<evidence type="ECO:0000256" key="3">
    <source>
        <dbReference type="ARBA" id="ARBA00023015"/>
    </source>
</evidence>
<evidence type="ECO:0000256" key="5">
    <source>
        <dbReference type="ARBA" id="ARBA00025466"/>
    </source>
</evidence>
<dbReference type="OrthoDB" id="6783481at2759"/>
<dbReference type="PANTHER" id="PTHR21411:SF0">
    <property type="entry name" value="REGULATORY PROTEIN ZESTE"/>
    <property type="match status" value="1"/>
</dbReference>
<dbReference type="EMBL" id="OU892281">
    <property type="protein sequence ID" value="CAG9769725.1"/>
    <property type="molecule type" value="Genomic_DNA"/>
</dbReference>
<gene>
    <name evidence="7" type="ORF">CEUTPL_LOCUS10227</name>
</gene>
<dbReference type="AlphaFoldDB" id="A0A9N9MSK3"/>
<accession>A0A9N9MSK3</accession>
<reference evidence="7" key="1">
    <citation type="submission" date="2022-01" db="EMBL/GenBank/DDBJ databases">
        <authorList>
            <person name="King R."/>
        </authorList>
    </citation>
    <scope>NUCLEOTIDE SEQUENCE</scope>
</reference>
<dbReference type="Proteomes" id="UP001152799">
    <property type="component" value="Chromosome 5"/>
</dbReference>